<organism evidence="1 2">
    <name type="scientific">Desulfurispira natronophila</name>
    <dbReference type="NCBI Taxonomy" id="682562"/>
    <lineage>
        <taxon>Bacteria</taxon>
        <taxon>Pseudomonadati</taxon>
        <taxon>Chrysiogenota</taxon>
        <taxon>Chrysiogenia</taxon>
        <taxon>Chrysiogenales</taxon>
        <taxon>Chrysiogenaceae</taxon>
        <taxon>Desulfurispira</taxon>
    </lineage>
</organism>
<keyword evidence="1" id="KW-0675">Receptor</keyword>
<dbReference type="InterPro" id="IPR011324">
    <property type="entry name" value="Cytotoxic_necrot_fac-like_cat"/>
</dbReference>
<proteinExistence type="predicted"/>
<evidence type="ECO:0000313" key="1">
    <source>
        <dbReference type="EMBL" id="MBB5020896.1"/>
    </source>
</evidence>
<keyword evidence="2" id="KW-1185">Reference proteome</keyword>
<gene>
    <name evidence="1" type="ORF">HNR37_000199</name>
</gene>
<dbReference type="RefSeq" id="WP_183728520.1">
    <property type="nucleotide sequence ID" value="NZ_JACHID010000001.1"/>
</dbReference>
<protein>
    <submittedName>
        <fullName evidence="1">Chemotaxis receptor (MCP) glutamine deamidase CheD</fullName>
    </submittedName>
</protein>
<dbReference type="Gene3D" id="3.30.1330.200">
    <property type="match status" value="1"/>
</dbReference>
<evidence type="ECO:0000313" key="2">
    <source>
        <dbReference type="Proteomes" id="UP000528322"/>
    </source>
</evidence>
<accession>A0A7W8DFY0</accession>
<dbReference type="SUPFAM" id="SSF64438">
    <property type="entry name" value="CNF1/YfiH-like putative cysteine hydrolases"/>
    <property type="match status" value="1"/>
</dbReference>
<dbReference type="InterPro" id="IPR038592">
    <property type="entry name" value="CheD-like_sf"/>
</dbReference>
<dbReference type="Proteomes" id="UP000528322">
    <property type="component" value="Unassembled WGS sequence"/>
</dbReference>
<dbReference type="AlphaFoldDB" id="A0A7W8DFY0"/>
<sequence length="156" mass="16789">MSVIPVGAGNWHISSQLDDFLSTHALVSNVAIAVFDPQIKVGALFHYAIPRQRNLQHAAELYGQPGLSQFIKVCSNAGMDLTRVKIGVAGGAPVPGSVISNKLSQSNREVLMEFIKHHRLIVSGSALGEPVSSFQLHVGSGKMTIRRSTTPHEEIL</sequence>
<dbReference type="EMBL" id="JACHID010000001">
    <property type="protein sequence ID" value="MBB5020896.1"/>
    <property type="molecule type" value="Genomic_DNA"/>
</dbReference>
<name>A0A7W8DFY0_9BACT</name>
<reference evidence="1 2" key="1">
    <citation type="submission" date="2020-08" db="EMBL/GenBank/DDBJ databases">
        <title>Genomic Encyclopedia of Type Strains, Phase IV (KMG-IV): sequencing the most valuable type-strain genomes for metagenomic binning, comparative biology and taxonomic classification.</title>
        <authorList>
            <person name="Goeker M."/>
        </authorList>
    </citation>
    <scope>NUCLEOTIDE SEQUENCE [LARGE SCALE GENOMIC DNA]</scope>
    <source>
        <strain evidence="1 2">DSM 22071</strain>
    </source>
</reference>
<comment type="caution">
    <text evidence="1">The sequence shown here is derived from an EMBL/GenBank/DDBJ whole genome shotgun (WGS) entry which is preliminary data.</text>
</comment>